<feature type="transmembrane region" description="Helical" evidence="7">
    <location>
        <begin position="144"/>
        <end position="164"/>
    </location>
</feature>
<feature type="transmembrane region" description="Helical" evidence="7">
    <location>
        <begin position="55"/>
        <end position="75"/>
    </location>
</feature>
<evidence type="ECO:0000259" key="8">
    <source>
        <dbReference type="Pfam" id="PF02544"/>
    </source>
</evidence>
<evidence type="ECO:0000256" key="7">
    <source>
        <dbReference type="SAM" id="Phobius"/>
    </source>
</evidence>
<dbReference type="GO" id="GO:0016020">
    <property type="term" value="C:membrane"/>
    <property type="evidence" value="ECO:0007669"/>
    <property type="project" value="UniProtKB-SubCell"/>
</dbReference>
<evidence type="ECO:0000256" key="3">
    <source>
        <dbReference type="ARBA" id="ARBA00022692"/>
    </source>
</evidence>
<dbReference type="PANTHER" id="PTHR10556">
    <property type="entry name" value="3-OXO-5-ALPHA-STEROID 4-DEHYDROGENASE"/>
    <property type="match status" value="1"/>
</dbReference>
<feature type="transmembrane region" description="Helical" evidence="7">
    <location>
        <begin position="87"/>
        <end position="110"/>
    </location>
</feature>
<feature type="transmembrane region" description="Helical" evidence="7">
    <location>
        <begin position="15"/>
        <end position="34"/>
    </location>
</feature>
<evidence type="ECO:0000256" key="2">
    <source>
        <dbReference type="ARBA" id="ARBA00007742"/>
    </source>
</evidence>
<dbReference type="AlphaFoldDB" id="A0A177AC70"/>
<dbReference type="RefSeq" id="XP_024324960.1">
    <property type="nucleotide sequence ID" value="XM_024467601.1"/>
</dbReference>
<dbReference type="Proteomes" id="UP000077154">
    <property type="component" value="Unassembled WGS sequence"/>
</dbReference>
<dbReference type="PANTHER" id="PTHR10556:SF43">
    <property type="entry name" value="STEROID 5-ALPHA-REDUCTASE DET2"/>
    <property type="match status" value="1"/>
</dbReference>
<accession>A0A177AC70</accession>
<feature type="transmembrane region" description="Helical" evidence="7">
    <location>
        <begin position="117"/>
        <end position="138"/>
    </location>
</feature>
<evidence type="ECO:0000256" key="1">
    <source>
        <dbReference type="ARBA" id="ARBA00004141"/>
    </source>
</evidence>
<dbReference type="InterPro" id="IPR039357">
    <property type="entry name" value="SRD5A/TECR"/>
</dbReference>
<dbReference type="OrthoDB" id="5788137at2759"/>
<dbReference type="EMBL" id="KV441393">
    <property type="protein sequence ID" value="OAF59677.1"/>
    <property type="molecule type" value="Genomic_DNA"/>
</dbReference>
<dbReference type="InterPro" id="IPR001104">
    <property type="entry name" value="3-oxo-5_a-steroid_4-DH_C"/>
</dbReference>
<dbReference type="GO" id="GO:0016627">
    <property type="term" value="F:oxidoreductase activity, acting on the CH-CH group of donors"/>
    <property type="evidence" value="ECO:0007669"/>
    <property type="project" value="InterPro"/>
</dbReference>
<organism evidence="9">
    <name type="scientific">Pseudogymnoascus destructans</name>
    <dbReference type="NCBI Taxonomy" id="655981"/>
    <lineage>
        <taxon>Eukaryota</taxon>
        <taxon>Fungi</taxon>
        <taxon>Dikarya</taxon>
        <taxon>Ascomycota</taxon>
        <taxon>Pezizomycotina</taxon>
        <taxon>Leotiomycetes</taxon>
        <taxon>Thelebolales</taxon>
        <taxon>Thelebolaceae</taxon>
        <taxon>Pseudogymnoascus</taxon>
    </lineage>
</organism>
<comment type="subcellular location">
    <subcellularLocation>
        <location evidence="1">Membrane</location>
        <topology evidence="1">Multi-pass membrane protein</topology>
    </subcellularLocation>
</comment>
<dbReference type="PROSITE" id="PS50244">
    <property type="entry name" value="S5A_REDUCTASE"/>
    <property type="match status" value="1"/>
</dbReference>
<dbReference type="GO" id="GO:0006629">
    <property type="term" value="P:lipid metabolic process"/>
    <property type="evidence" value="ECO:0007669"/>
    <property type="project" value="InterPro"/>
</dbReference>
<gene>
    <name evidence="9" type="ORF">VC83_03963</name>
</gene>
<protein>
    <recommendedName>
        <fullName evidence="8">3-oxo-5-alpha-steroid 4-dehydrogenase C-terminal domain-containing protein</fullName>
    </recommendedName>
</protein>
<feature type="domain" description="3-oxo-5-alpha-steroid 4-dehydrogenase C-terminal" evidence="8">
    <location>
        <begin position="118"/>
        <end position="265"/>
    </location>
</feature>
<keyword evidence="4 7" id="KW-1133">Transmembrane helix</keyword>
<dbReference type="Pfam" id="PF02544">
    <property type="entry name" value="Steroid_dh"/>
    <property type="match status" value="1"/>
</dbReference>
<keyword evidence="5 7" id="KW-0472">Membrane</keyword>
<reference evidence="9" key="1">
    <citation type="submission" date="2016-03" db="EMBL/GenBank/DDBJ databases">
        <title>Updated assembly of Pseudogymnoascus destructans, the fungus causing white-nose syndrome of bats.</title>
        <authorList>
            <person name="Palmer J.M."/>
            <person name="Drees K.P."/>
            <person name="Foster J.T."/>
            <person name="Lindner D.L."/>
        </authorList>
    </citation>
    <scope>NUCLEOTIDE SEQUENCE [LARGE SCALE GENOMIC DNA]</scope>
    <source>
        <strain evidence="9">20631-21</strain>
    </source>
</reference>
<evidence type="ECO:0000256" key="5">
    <source>
        <dbReference type="ARBA" id="ARBA00023136"/>
    </source>
</evidence>
<feature type="region of interest" description="Disordered" evidence="6">
    <location>
        <begin position="176"/>
        <end position="196"/>
    </location>
</feature>
<evidence type="ECO:0000313" key="9">
    <source>
        <dbReference type="EMBL" id="OAF59677.1"/>
    </source>
</evidence>
<comment type="similarity">
    <text evidence="2">Belongs to the steroid 5-alpha reductase family.</text>
</comment>
<dbReference type="eggNOG" id="KOG1638">
    <property type="taxonomic scope" value="Eukaryota"/>
</dbReference>
<dbReference type="VEuPathDB" id="FungiDB:GMDG_03658"/>
<sequence>MSLLQNWLPPSPGNWTLIVNTFTYFPVITAIQWLTAYYPMGKTSTTSCLNIPGKVAWVLMELPAPLLLVYTMTGLRATLPPPPRENLILAGIYVTHYIYRALLAPLLNFSMSPIHPIIVLGAWVFNLLNAVSLGGHLAGLGPTMTMRLALGLPIWALGFAGSIAHDEILRRGRRAASKPGASAKAENTHTVPDGHGGEKTYVLPSEGLFRWVLSPHYLCEWIEWVGFYVATGGAVPARNFVAAEVSTMMPRAITTRKWYVERFPGVEGRWAVLPGLV</sequence>
<keyword evidence="3 7" id="KW-0812">Transmembrane</keyword>
<dbReference type="GeneID" id="36287036"/>
<name>A0A177AC70_9PEZI</name>
<evidence type="ECO:0000256" key="4">
    <source>
        <dbReference type="ARBA" id="ARBA00022989"/>
    </source>
</evidence>
<proteinExistence type="inferred from homology"/>
<evidence type="ECO:0000256" key="6">
    <source>
        <dbReference type="SAM" id="MobiDB-lite"/>
    </source>
</evidence>